<dbReference type="AlphaFoldDB" id="A2FK12"/>
<gene>
    <name evidence="2" type="ORF">TVAG_346220</name>
</gene>
<proteinExistence type="predicted"/>
<evidence type="ECO:0000313" key="3">
    <source>
        <dbReference type="Proteomes" id="UP000001542"/>
    </source>
</evidence>
<dbReference type="Proteomes" id="UP000001542">
    <property type="component" value="Unassembled WGS sequence"/>
</dbReference>
<reference evidence="2" key="2">
    <citation type="journal article" date="2007" name="Science">
        <title>Draft genome sequence of the sexually transmitted pathogen Trichomonas vaginalis.</title>
        <authorList>
            <person name="Carlton J.M."/>
            <person name="Hirt R.P."/>
            <person name="Silva J.C."/>
            <person name="Delcher A.L."/>
            <person name="Schatz M."/>
            <person name="Zhao Q."/>
            <person name="Wortman J.R."/>
            <person name="Bidwell S.L."/>
            <person name="Alsmark U.C.M."/>
            <person name="Besteiro S."/>
            <person name="Sicheritz-Ponten T."/>
            <person name="Noel C.J."/>
            <person name="Dacks J.B."/>
            <person name="Foster P.G."/>
            <person name="Simillion C."/>
            <person name="Van de Peer Y."/>
            <person name="Miranda-Saavedra D."/>
            <person name="Barton G.J."/>
            <person name="Westrop G.D."/>
            <person name="Mueller S."/>
            <person name="Dessi D."/>
            <person name="Fiori P.L."/>
            <person name="Ren Q."/>
            <person name="Paulsen I."/>
            <person name="Zhang H."/>
            <person name="Bastida-Corcuera F.D."/>
            <person name="Simoes-Barbosa A."/>
            <person name="Brown M.T."/>
            <person name="Hayes R.D."/>
            <person name="Mukherjee M."/>
            <person name="Okumura C.Y."/>
            <person name="Schneider R."/>
            <person name="Smith A.J."/>
            <person name="Vanacova S."/>
            <person name="Villalvazo M."/>
            <person name="Haas B.J."/>
            <person name="Pertea M."/>
            <person name="Feldblyum T.V."/>
            <person name="Utterback T.R."/>
            <person name="Shu C.L."/>
            <person name="Osoegawa K."/>
            <person name="de Jong P.J."/>
            <person name="Hrdy I."/>
            <person name="Horvathova L."/>
            <person name="Zubacova Z."/>
            <person name="Dolezal P."/>
            <person name="Malik S.B."/>
            <person name="Logsdon J.M. Jr."/>
            <person name="Henze K."/>
            <person name="Gupta A."/>
            <person name="Wang C.C."/>
            <person name="Dunne R.L."/>
            <person name="Upcroft J.A."/>
            <person name="Upcroft P."/>
            <person name="White O."/>
            <person name="Salzberg S.L."/>
            <person name="Tang P."/>
            <person name="Chiu C.-H."/>
            <person name="Lee Y.-S."/>
            <person name="Embley T.M."/>
            <person name="Coombs G.H."/>
            <person name="Mottram J.C."/>
            <person name="Tachezy J."/>
            <person name="Fraser-Liggett C.M."/>
            <person name="Johnson P.J."/>
        </authorList>
    </citation>
    <scope>NUCLEOTIDE SEQUENCE [LARGE SCALE GENOMIC DNA]</scope>
    <source>
        <strain evidence="2">G3</strain>
    </source>
</reference>
<accession>A2FK12</accession>
<dbReference type="RefSeq" id="XP_001307689.1">
    <property type="nucleotide sequence ID" value="XM_001307688.1"/>
</dbReference>
<organism evidence="2 3">
    <name type="scientific">Trichomonas vaginalis (strain ATCC PRA-98 / G3)</name>
    <dbReference type="NCBI Taxonomy" id="412133"/>
    <lineage>
        <taxon>Eukaryota</taxon>
        <taxon>Metamonada</taxon>
        <taxon>Parabasalia</taxon>
        <taxon>Trichomonadida</taxon>
        <taxon>Trichomonadidae</taxon>
        <taxon>Trichomonas</taxon>
    </lineage>
</organism>
<dbReference type="VEuPathDB" id="TrichDB:TVAG_346220"/>
<feature type="region of interest" description="Disordered" evidence="1">
    <location>
        <begin position="1"/>
        <end position="20"/>
    </location>
</feature>
<evidence type="ECO:0000313" key="2">
    <source>
        <dbReference type="EMBL" id="EAX94759.1"/>
    </source>
</evidence>
<dbReference type="VEuPathDB" id="TrichDB:TVAGG3_1018810"/>
<dbReference type="SMR" id="A2FK12"/>
<keyword evidence="3" id="KW-1185">Reference proteome</keyword>
<sequence length="152" mass="17720">MQNTSITRYKRSQGRPAKDPETISINEMCEEKIAKLGDRFSIIKQKYEDLTRNQMLDFAEKMKKEHNIKIKYATKRNLTRFLIWICENYENLAPYLESLVSTSSSPTIGIITEASKSNESNEKDDNNDYDGNTCYVMDDTEFTEFQEIQGVF</sequence>
<dbReference type="InParanoid" id="A2FK12"/>
<dbReference type="EMBL" id="DS113839">
    <property type="protein sequence ID" value="EAX94759.1"/>
    <property type="molecule type" value="Genomic_DNA"/>
</dbReference>
<protein>
    <submittedName>
        <fullName evidence="2">Uncharacterized protein</fullName>
    </submittedName>
</protein>
<dbReference type="KEGG" id="tva:4752500"/>
<name>A2FK12_TRIV3</name>
<reference evidence="2" key="1">
    <citation type="submission" date="2006-10" db="EMBL/GenBank/DDBJ databases">
        <authorList>
            <person name="Amadeo P."/>
            <person name="Zhao Q."/>
            <person name="Wortman J."/>
            <person name="Fraser-Liggett C."/>
            <person name="Carlton J."/>
        </authorList>
    </citation>
    <scope>NUCLEOTIDE SEQUENCE</scope>
    <source>
        <strain evidence="2">G3</strain>
    </source>
</reference>
<evidence type="ECO:0000256" key="1">
    <source>
        <dbReference type="SAM" id="MobiDB-lite"/>
    </source>
</evidence>